<dbReference type="EMBL" id="KQ964549">
    <property type="protein sequence ID" value="KXN69062.1"/>
    <property type="molecule type" value="Genomic_DNA"/>
</dbReference>
<evidence type="ECO:0000313" key="1">
    <source>
        <dbReference type="EMBL" id="KXN69062.1"/>
    </source>
</evidence>
<keyword evidence="2" id="KW-1185">Reference proteome</keyword>
<evidence type="ECO:0000313" key="2">
    <source>
        <dbReference type="Proteomes" id="UP000070444"/>
    </source>
</evidence>
<proteinExistence type="predicted"/>
<dbReference type="Proteomes" id="UP000070444">
    <property type="component" value="Unassembled WGS sequence"/>
</dbReference>
<name>A0A137P217_CONC2</name>
<sequence length="133" mass="15561">MNYEQIKEDVLKFREIVSEEDLASSDVLCTLVLELCLREKGIKSVMIFGYAVENDAIWYPACWNKIEIDRKIKQIDAYPINFFAFPKSKMYTLTLREKWSPITGLGINIENVNRARAMYYAMYNMRGNEKILG</sequence>
<dbReference type="AlphaFoldDB" id="A0A137P217"/>
<organism evidence="1 2">
    <name type="scientific">Conidiobolus coronatus (strain ATCC 28846 / CBS 209.66 / NRRL 28638)</name>
    <name type="common">Delacroixia coronata</name>
    <dbReference type="NCBI Taxonomy" id="796925"/>
    <lineage>
        <taxon>Eukaryota</taxon>
        <taxon>Fungi</taxon>
        <taxon>Fungi incertae sedis</taxon>
        <taxon>Zoopagomycota</taxon>
        <taxon>Entomophthoromycotina</taxon>
        <taxon>Entomophthoromycetes</taxon>
        <taxon>Entomophthorales</taxon>
        <taxon>Ancylistaceae</taxon>
        <taxon>Conidiobolus</taxon>
    </lineage>
</organism>
<gene>
    <name evidence="1" type="ORF">CONCODRAFT_8546</name>
</gene>
<protein>
    <submittedName>
        <fullName evidence="1">Uncharacterized protein</fullName>
    </submittedName>
</protein>
<reference evidence="1 2" key="1">
    <citation type="journal article" date="2015" name="Genome Biol. Evol.">
        <title>Phylogenomic analyses indicate that early fungi evolved digesting cell walls of algal ancestors of land plants.</title>
        <authorList>
            <person name="Chang Y."/>
            <person name="Wang S."/>
            <person name="Sekimoto S."/>
            <person name="Aerts A.L."/>
            <person name="Choi C."/>
            <person name="Clum A."/>
            <person name="LaButti K.M."/>
            <person name="Lindquist E.A."/>
            <person name="Yee Ngan C."/>
            <person name="Ohm R.A."/>
            <person name="Salamov A.A."/>
            <person name="Grigoriev I.V."/>
            <person name="Spatafora J.W."/>
            <person name="Berbee M.L."/>
        </authorList>
    </citation>
    <scope>NUCLEOTIDE SEQUENCE [LARGE SCALE GENOMIC DNA]</scope>
    <source>
        <strain evidence="1 2">NRRL 28638</strain>
    </source>
</reference>
<accession>A0A137P217</accession>